<proteinExistence type="predicted"/>
<evidence type="ECO:0008006" key="2">
    <source>
        <dbReference type="Google" id="ProtNLM"/>
    </source>
</evidence>
<sequence length="155" mass="16657">MLMGTVTIGARSSVWFNCVVRGDIAEIVIGEDTNIQDGTIVHCSKDLKTTVGDRVTVGHNCLLHACTVETRAVIGMAASILDGAVVGEGALVAAGSVVREGTRIPPNSFWAGVPAVSKGDVPESWIQRFDDNWKGYVNNAWAYRRKLEMDRSALP</sequence>
<dbReference type="SUPFAM" id="SSF51161">
    <property type="entry name" value="Trimeric LpxA-like enzymes"/>
    <property type="match status" value="1"/>
</dbReference>
<dbReference type="Gene3D" id="2.160.10.10">
    <property type="entry name" value="Hexapeptide repeat proteins"/>
    <property type="match status" value="1"/>
</dbReference>
<accession>A0A382G1A0</accession>
<organism evidence="1">
    <name type="scientific">marine metagenome</name>
    <dbReference type="NCBI Taxonomy" id="408172"/>
    <lineage>
        <taxon>unclassified sequences</taxon>
        <taxon>metagenomes</taxon>
        <taxon>ecological metagenomes</taxon>
    </lineage>
</organism>
<dbReference type="EMBL" id="UINC01053007">
    <property type="protein sequence ID" value="SVB69010.1"/>
    <property type="molecule type" value="Genomic_DNA"/>
</dbReference>
<dbReference type="PANTHER" id="PTHR13061">
    <property type="entry name" value="DYNACTIN SUBUNIT P25"/>
    <property type="match status" value="1"/>
</dbReference>
<dbReference type="PANTHER" id="PTHR13061:SF29">
    <property type="entry name" value="GAMMA CARBONIC ANHYDRASE-LIKE 1, MITOCHONDRIAL-RELATED"/>
    <property type="match status" value="1"/>
</dbReference>
<reference evidence="1" key="1">
    <citation type="submission" date="2018-05" db="EMBL/GenBank/DDBJ databases">
        <authorList>
            <person name="Lanie J.A."/>
            <person name="Ng W.-L."/>
            <person name="Kazmierczak K.M."/>
            <person name="Andrzejewski T.M."/>
            <person name="Davidsen T.M."/>
            <person name="Wayne K.J."/>
            <person name="Tettelin H."/>
            <person name="Glass J.I."/>
            <person name="Rusch D."/>
            <person name="Podicherti R."/>
            <person name="Tsui H.-C.T."/>
            <person name="Winkler M.E."/>
        </authorList>
    </citation>
    <scope>NUCLEOTIDE SEQUENCE</scope>
</reference>
<dbReference type="InterPro" id="IPR047324">
    <property type="entry name" value="LbH_gamma_CA-like"/>
</dbReference>
<dbReference type="CDD" id="cd04645">
    <property type="entry name" value="LbH_gamma_CA_like"/>
    <property type="match status" value="1"/>
</dbReference>
<evidence type="ECO:0000313" key="1">
    <source>
        <dbReference type="EMBL" id="SVB69010.1"/>
    </source>
</evidence>
<dbReference type="InterPro" id="IPR011004">
    <property type="entry name" value="Trimer_LpxA-like_sf"/>
</dbReference>
<protein>
    <recommendedName>
        <fullName evidence="2">Gamma carbonic anhydrase family protein</fullName>
    </recommendedName>
</protein>
<gene>
    <name evidence="1" type="ORF">METZ01_LOCUS221864</name>
</gene>
<dbReference type="InterPro" id="IPR050484">
    <property type="entry name" value="Transf_Hexapept/Carb_Anhydrase"/>
</dbReference>
<dbReference type="AlphaFoldDB" id="A0A382G1A0"/>
<name>A0A382G1A0_9ZZZZ</name>